<evidence type="ECO:0000313" key="2">
    <source>
        <dbReference type="EMBL" id="CAE6494864.1"/>
    </source>
</evidence>
<proteinExistence type="predicted"/>
<dbReference type="PANTHER" id="PTHR47763:SF1">
    <property type="entry name" value="DUF659 DOMAIN-CONTAINING PROTEIN"/>
    <property type="match status" value="1"/>
</dbReference>
<gene>
    <name evidence="2" type="ORF">RDB_LOCUS105195</name>
</gene>
<dbReference type="InterPro" id="IPR035992">
    <property type="entry name" value="Ricin_B-like_lectins"/>
</dbReference>
<name>A0A8H3CPY7_9AGAM</name>
<dbReference type="AlphaFoldDB" id="A0A8H3CPY7"/>
<comment type="caution">
    <text evidence="2">The sequence shown here is derived from an EMBL/GenBank/DDBJ whole genome shotgun (WGS) entry which is preliminary data.</text>
</comment>
<dbReference type="EMBL" id="CAJMXA010003413">
    <property type="protein sequence ID" value="CAE6494864.1"/>
    <property type="molecule type" value="Genomic_DNA"/>
</dbReference>
<dbReference type="Gene3D" id="2.80.10.50">
    <property type="match status" value="1"/>
</dbReference>
<sequence length="490" mass="53511">MGLSKPTSDGIYRIQVLSQNLFLQSDASYNPGLKLVPSSSTNKKQHWRITQVPGKTDAWKIENVADGRGITHLIKQDTYWGYGYPYPQKGPSDEWTFVEREGGRYSKIKLHDSSRADYFDACDPGKNDVHFYYDQASVDKGPNQCYVFDPVVPPPPPQGTKALDVMFIQDYTGSQQPYIDRARNEIDQISTQLHASGNFANDKLRFGLVAFRDHPPQDSTFITKDFGFTTSTDSMASNLGSLSATGGGDGPEAQSDALADALHASWEDASAKVAILITDSPPHGIGVAGDGFPDGCPFQIDPQRIANRMANSGIILYIVVCEPTLTQSYPGARAFYEGLAAKTGGKVYNLGDDISGLTKIITGCALQAADSHELIAQHHATIRSNVQVNKLSTSDVVQTLHGELSASHVQHYNLSVDSMVEPHEQDEKAARIWFEAENIKEGREKIKQAHSNRIANQYYSGHSPSITLAKEPISLAQVEGIVHASLARAA</sequence>
<dbReference type="Proteomes" id="UP000663853">
    <property type="component" value="Unassembled WGS sequence"/>
</dbReference>
<dbReference type="Pfam" id="PF00092">
    <property type="entry name" value="VWA"/>
    <property type="match status" value="1"/>
</dbReference>
<dbReference type="GO" id="GO:0005737">
    <property type="term" value="C:cytoplasm"/>
    <property type="evidence" value="ECO:0007669"/>
    <property type="project" value="TreeGrafter"/>
</dbReference>
<dbReference type="PANTHER" id="PTHR47763">
    <property type="entry name" value="ALPHA-PROTEIN KINASE VWKA"/>
    <property type="match status" value="1"/>
</dbReference>
<feature type="domain" description="VWFA" evidence="1">
    <location>
        <begin position="164"/>
        <end position="364"/>
    </location>
</feature>
<accession>A0A8H3CPY7</accession>
<dbReference type="PROSITE" id="PS50234">
    <property type="entry name" value="VWFA"/>
    <property type="match status" value="1"/>
</dbReference>
<organism evidence="2 3">
    <name type="scientific">Rhizoctonia solani</name>
    <dbReference type="NCBI Taxonomy" id="456999"/>
    <lineage>
        <taxon>Eukaryota</taxon>
        <taxon>Fungi</taxon>
        <taxon>Dikarya</taxon>
        <taxon>Basidiomycota</taxon>
        <taxon>Agaricomycotina</taxon>
        <taxon>Agaricomycetes</taxon>
        <taxon>Cantharellales</taxon>
        <taxon>Ceratobasidiaceae</taxon>
        <taxon>Rhizoctonia</taxon>
    </lineage>
</organism>
<evidence type="ECO:0000313" key="3">
    <source>
        <dbReference type="Proteomes" id="UP000663853"/>
    </source>
</evidence>
<dbReference type="InterPro" id="IPR052969">
    <property type="entry name" value="Thr-specific_kinase-like"/>
</dbReference>
<dbReference type="GO" id="GO:0004674">
    <property type="term" value="F:protein serine/threonine kinase activity"/>
    <property type="evidence" value="ECO:0007669"/>
    <property type="project" value="TreeGrafter"/>
</dbReference>
<dbReference type="Gene3D" id="3.40.50.410">
    <property type="entry name" value="von Willebrand factor, type A domain"/>
    <property type="match status" value="1"/>
</dbReference>
<dbReference type="InterPro" id="IPR036465">
    <property type="entry name" value="vWFA_dom_sf"/>
</dbReference>
<reference evidence="2" key="1">
    <citation type="submission" date="2021-01" db="EMBL/GenBank/DDBJ databases">
        <authorList>
            <person name="Kaushik A."/>
        </authorList>
    </citation>
    <scope>NUCLEOTIDE SEQUENCE</scope>
    <source>
        <strain evidence="2">AG6-10EEA</strain>
    </source>
</reference>
<dbReference type="SUPFAM" id="SSF50370">
    <property type="entry name" value="Ricin B-like lectins"/>
    <property type="match status" value="1"/>
</dbReference>
<dbReference type="CDD" id="cd00198">
    <property type="entry name" value="vWFA"/>
    <property type="match status" value="1"/>
</dbReference>
<protein>
    <recommendedName>
        <fullName evidence="1">VWFA domain-containing protein</fullName>
    </recommendedName>
</protein>
<dbReference type="SUPFAM" id="SSF53300">
    <property type="entry name" value="vWA-like"/>
    <property type="match status" value="1"/>
</dbReference>
<dbReference type="InterPro" id="IPR002035">
    <property type="entry name" value="VWF_A"/>
</dbReference>
<evidence type="ECO:0000259" key="1">
    <source>
        <dbReference type="PROSITE" id="PS50234"/>
    </source>
</evidence>